<comment type="subcellular location">
    <subcellularLocation>
        <location evidence="1">Cell membrane</location>
        <topology evidence="1">Multi-pass membrane protein</topology>
    </subcellularLocation>
</comment>
<dbReference type="Proteomes" id="UP000638648">
    <property type="component" value="Unassembled WGS sequence"/>
</dbReference>
<evidence type="ECO:0000256" key="5">
    <source>
        <dbReference type="ARBA" id="ARBA00022692"/>
    </source>
</evidence>
<feature type="transmembrane region" description="Helical" evidence="8">
    <location>
        <begin position="183"/>
        <end position="204"/>
    </location>
</feature>
<name>A0A927MR15_9ACTN</name>
<evidence type="ECO:0000256" key="8">
    <source>
        <dbReference type="SAM" id="Phobius"/>
    </source>
</evidence>
<dbReference type="GO" id="GO:0016763">
    <property type="term" value="F:pentosyltransferase activity"/>
    <property type="evidence" value="ECO:0007669"/>
    <property type="project" value="TreeGrafter"/>
</dbReference>
<comment type="caution">
    <text evidence="10">The sequence shown here is derived from an EMBL/GenBank/DDBJ whole genome shotgun (WGS) entry which is preliminary data.</text>
</comment>
<organism evidence="10 11">
    <name type="scientific">Actinopolymorpha pittospori</name>
    <dbReference type="NCBI Taxonomy" id="648752"/>
    <lineage>
        <taxon>Bacteria</taxon>
        <taxon>Bacillati</taxon>
        <taxon>Actinomycetota</taxon>
        <taxon>Actinomycetes</taxon>
        <taxon>Propionibacteriales</taxon>
        <taxon>Actinopolymorphaceae</taxon>
        <taxon>Actinopolymorpha</taxon>
    </lineage>
</organism>
<keyword evidence="2" id="KW-1003">Cell membrane</keyword>
<dbReference type="GO" id="GO:0009103">
    <property type="term" value="P:lipopolysaccharide biosynthetic process"/>
    <property type="evidence" value="ECO:0007669"/>
    <property type="project" value="UniProtKB-ARBA"/>
</dbReference>
<feature type="transmembrane region" description="Helical" evidence="8">
    <location>
        <begin position="372"/>
        <end position="393"/>
    </location>
</feature>
<keyword evidence="5 8" id="KW-0812">Transmembrane</keyword>
<reference evidence="10" key="1">
    <citation type="submission" date="2020-10" db="EMBL/GenBank/DDBJ databases">
        <title>Sequencing the genomes of 1000 actinobacteria strains.</title>
        <authorList>
            <person name="Klenk H.-P."/>
        </authorList>
    </citation>
    <scope>NUCLEOTIDE SEQUENCE</scope>
    <source>
        <strain evidence="10">DSM 45354</strain>
    </source>
</reference>
<dbReference type="AlphaFoldDB" id="A0A927MR15"/>
<feature type="transmembrane region" description="Helical" evidence="8">
    <location>
        <begin position="346"/>
        <end position="365"/>
    </location>
</feature>
<evidence type="ECO:0000256" key="7">
    <source>
        <dbReference type="ARBA" id="ARBA00023136"/>
    </source>
</evidence>
<dbReference type="PANTHER" id="PTHR33908">
    <property type="entry name" value="MANNOSYLTRANSFERASE YKCB-RELATED"/>
    <property type="match status" value="1"/>
</dbReference>
<accession>A0A927MR15</accession>
<evidence type="ECO:0000256" key="2">
    <source>
        <dbReference type="ARBA" id="ARBA00022475"/>
    </source>
</evidence>
<evidence type="ECO:0000256" key="3">
    <source>
        <dbReference type="ARBA" id="ARBA00022676"/>
    </source>
</evidence>
<gene>
    <name evidence="10" type="ORF">HEB94_001942</name>
</gene>
<evidence type="ECO:0000256" key="4">
    <source>
        <dbReference type="ARBA" id="ARBA00022679"/>
    </source>
</evidence>
<evidence type="ECO:0000259" key="9">
    <source>
        <dbReference type="Pfam" id="PF13231"/>
    </source>
</evidence>
<feature type="transmembrane region" description="Helical" evidence="8">
    <location>
        <begin position="263"/>
        <end position="296"/>
    </location>
</feature>
<dbReference type="Pfam" id="PF13231">
    <property type="entry name" value="PMT_2"/>
    <property type="match status" value="1"/>
</dbReference>
<dbReference type="InterPro" id="IPR038731">
    <property type="entry name" value="RgtA/B/C-like"/>
</dbReference>
<keyword evidence="4 10" id="KW-0808">Transferase</keyword>
<keyword evidence="11" id="KW-1185">Reference proteome</keyword>
<keyword evidence="7 8" id="KW-0472">Membrane</keyword>
<keyword evidence="3" id="KW-0328">Glycosyltransferase</keyword>
<dbReference type="GO" id="GO:0005886">
    <property type="term" value="C:plasma membrane"/>
    <property type="evidence" value="ECO:0007669"/>
    <property type="project" value="UniProtKB-SubCell"/>
</dbReference>
<sequence>MLRERSVIWTERATLRARIVPTWAFVLVVLGLTTAVWAALQSSAPYLGHDEAVYATKARSWLTDIPASQWGLHRAPGLPVLGYVALTFHDGELAVRLVGLALALAAFGLFFWTAARLLGPRRGFVVALLVLSAPGVMRRVPEYLSDVGAAGMLAGMAYCLVRAQERSRGHHLVGAAAFALAAFYLRYGAVAGMLALVLAALLVWGPRPWLARGRDVAGAIVVLFVGLVPHLVEAERLTGSVFGLVRAAGEAGNPVFFGDGLRYYLSILPIMIAGPWGGVVMAAGVVGAVLAGWRLLRARTSRTRGGGGGRQVTAARPEDRRTVFVVLAAVALVVMLGLTAHGEPRFVFLSVFLLLLAGVQTLSTWAGRRSAVLLGALAVVAVATMPVSARLLIDNQLIPVSRERASVALAAAAVRSSESAGPSAPCVVVAQAPPEAGWYSRCATANLRQARAGDLPPGPVSYLLFEHGQGQPTEAMVRKLARGRPVRTTDLPAAGTLGRARILTVG</sequence>
<dbReference type="EMBL" id="JADBEM010000001">
    <property type="protein sequence ID" value="MBE1605094.1"/>
    <property type="molecule type" value="Genomic_DNA"/>
</dbReference>
<evidence type="ECO:0000313" key="11">
    <source>
        <dbReference type="Proteomes" id="UP000638648"/>
    </source>
</evidence>
<proteinExistence type="predicted"/>
<feature type="transmembrane region" description="Helical" evidence="8">
    <location>
        <begin position="20"/>
        <end position="40"/>
    </location>
</feature>
<evidence type="ECO:0000313" key="10">
    <source>
        <dbReference type="EMBL" id="MBE1605094.1"/>
    </source>
</evidence>
<evidence type="ECO:0000256" key="6">
    <source>
        <dbReference type="ARBA" id="ARBA00022989"/>
    </source>
</evidence>
<feature type="transmembrane region" description="Helical" evidence="8">
    <location>
        <begin position="93"/>
        <end position="112"/>
    </location>
</feature>
<feature type="domain" description="Glycosyltransferase RgtA/B/C/D-like" evidence="9">
    <location>
        <begin position="85"/>
        <end position="231"/>
    </location>
</feature>
<dbReference type="PANTHER" id="PTHR33908:SF11">
    <property type="entry name" value="MEMBRANE PROTEIN"/>
    <property type="match status" value="1"/>
</dbReference>
<feature type="transmembrane region" description="Helical" evidence="8">
    <location>
        <begin position="322"/>
        <end position="340"/>
    </location>
</feature>
<keyword evidence="6 8" id="KW-1133">Transmembrane helix</keyword>
<dbReference type="InterPro" id="IPR050297">
    <property type="entry name" value="LipidA_mod_glycosyltrf_83"/>
</dbReference>
<dbReference type="RefSeq" id="WP_192749488.1">
    <property type="nucleotide sequence ID" value="NZ_BAABJL010000030.1"/>
</dbReference>
<evidence type="ECO:0000256" key="1">
    <source>
        <dbReference type="ARBA" id="ARBA00004651"/>
    </source>
</evidence>
<protein>
    <submittedName>
        <fullName evidence="10">4-amino-4-deoxy-L-arabinose transferase-like glycosyltransferase</fullName>
    </submittedName>
</protein>